<keyword evidence="3 5" id="KW-1133">Transmembrane helix</keyword>
<dbReference type="EMBL" id="KN832877">
    <property type="protein sequence ID" value="KIN00655.1"/>
    <property type="molecule type" value="Genomic_DNA"/>
</dbReference>
<dbReference type="Proteomes" id="UP000054321">
    <property type="component" value="Unassembled WGS sequence"/>
</dbReference>
<sequence length="327" mass="35541">MTSLAQIPSGIGPDAIISSVSTAIEREKTKKLDEGQPDIEYAEKGCEADLPAAVDIHGDVIKADWHAICAKANEAEAYEHSLGLWQAMKAYKKYYGQWDEKSQSYQVSAAWQAGPGQSVNCGVIIGIFISGWLIDKFGYKRTLIDGYLIIIPLIAIISWAQNKIMLLFGSLLCDLPFGCFAVLGVSYASEICPISLRGLMTGWINVCWSMGGLIATGVTTGTNKIQSSCVESPWWLVRHGRLGEAERSARRLSSAESAKRAPELVANMALLGDGGKELPWAKWAQAVTQMIFYSCYTAFIGPVCYAIVAEASSTRLRNKSVALGRIT</sequence>
<accession>A0A0C3HBV5</accession>
<feature type="transmembrane region" description="Helical" evidence="5">
    <location>
        <begin position="290"/>
        <end position="309"/>
    </location>
</feature>
<comment type="subcellular location">
    <subcellularLocation>
        <location evidence="1">Membrane</location>
        <topology evidence="1">Multi-pass membrane protein</topology>
    </subcellularLocation>
</comment>
<dbReference type="Pfam" id="PF00083">
    <property type="entry name" value="Sugar_tr"/>
    <property type="match status" value="1"/>
</dbReference>
<feature type="transmembrane region" description="Helical" evidence="5">
    <location>
        <begin position="142"/>
        <end position="160"/>
    </location>
</feature>
<name>A0A0C3HBV5_OIDMZ</name>
<dbReference type="SUPFAM" id="SSF103473">
    <property type="entry name" value="MFS general substrate transporter"/>
    <property type="match status" value="1"/>
</dbReference>
<feature type="transmembrane region" description="Helical" evidence="5">
    <location>
        <begin position="166"/>
        <end position="187"/>
    </location>
</feature>
<evidence type="ECO:0000256" key="5">
    <source>
        <dbReference type="SAM" id="Phobius"/>
    </source>
</evidence>
<dbReference type="OrthoDB" id="6612291at2759"/>
<keyword evidence="7" id="KW-1185">Reference proteome</keyword>
<dbReference type="PANTHER" id="PTHR48022:SF5">
    <property type="entry name" value="ALPHA-GLUCOSIDES PERMEASE MPH2-RELATED"/>
    <property type="match status" value="1"/>
</dbReference>
<evidence type="ECO:0000313" key="6">
    <source>
        <dbReference type="EMBL" id="KIN00655.1"/>
    </source>
</evidence>
<organism evidence="6 7">
    <name type="scientific">Oidiodendron maius (strain Zn)</name>
    <dbReference type="NCBI Taxonomy" id="913774"/>
    <lineage>
        <taxon>Eukaryota</taxon>
        <taxon>Fungi</taxon>
        <taxon>Dikarya</taxon>
        <taxon>Ascomycota</taxon>
        <taxon>Pezizomycotina</taxon>
        <taxon>Leotiomycetes</taxon>
        <taxon>Leotiomycetes incertae sedis</taxon>
        <taxon>Myxotrichaceae</taxon>
        <taxon>Oidiodendron</taxon>
    </lineage>
</organism>
<reference evidence="7" key="2">
    <citation type="submission" date="2015-01" db="EMBL/GenBank/DDBJ databases">
        <title>Evolutionary Origins and Diversification of the Mycorrhizal Mutualists.</title>
        <authorList>
            <consortium name="DOE Joint Genome Institute"/>
            <consortium name="Mycorrhizal Genomics Consortium"/>
            <person name="Kohler A."/>
            <person name="Kuo A."/>
            <person name="Nagy L.G."/>
            <person name="Floudas D."/>
            <person name="Copeland A."/>
            <person name="Barry K.W."/>
            <person name="Cichocki N."/>
            <person name="Veneault-Fourrey C."/>
            <person name="LaButti K."/>
            <person name="Lindquist E.A."/>
            <person name="Lipzen A."/>
            <person name="Lundell T."/>
            <person name="Morin E."/>
            <person name="Murat C."/>
            <person name="Riley R."/>
            <person name="Ohm R."/>
            <person name="Sun H."/>
            <person name="Tunlid A."/>
            <person name="Henrissat B."/>
            <person name="Grigoriev I.V."/>
            <person name="Hibbett D.S."/>
            <person name="Martin F."/>
        </authorList>
    </citation>
    <scope>NUCLEOTIDE SEQUENCE [LARGE SCALE GENOMIC DNA]</scope>
    <source>
        <strain evidence="7">Zn</strain>
    </source>
</reference>
<evidence type="ECO:0000256" key="4">
    <source>
        <dbReference type="ARBA" id="ARBA00023136"/>
    </source>
</evidence>
<gene>
    <name evidence="6" type="ORF">OIDMADRAFT_29739</name>
</gene>
<dbReference type="InParanoid" id="A0A0C3HBV5"/>
<dbReference type="InterPro" id="IPR050360">
    <property type="entry name" value="MFS_Sugar_Transporters"/>
</dbReference>
<protein>
    <recommendedName>
        <fullName evidence="8">Major facilitator superfamily (MFS) profile domain-containing protein</fullName>
    </recommendedName>
</protein>
<dbReference type="InterPro" id="IPR036259">
    <property type="entry name" value="MFS_trans_sf"/>
</dbReference>
<feature type="transmembrane region" description="Helical" evidence="5">
    <location>
        <begin position="199"/>
        <end position="218"/>
    </location>
</feature>
<dbReference type="PANTHER" id="PTHR48022">
    <property type="entry name" value="PLASTIDIC GLUCOSE TRANSPORTER 4"/>
    <property type="match status" value="1"/>
</dbReference>
<dbReference type="InterPro" id="IPR005828">
    <property type="entry name" value="MFS_sugar_transport-like"/>
</dbReference>
<reference evidence="6 7" key="1">
    <citation type="submission" date="2014-04" db="EMBL/GenBank/DDBJ databases">
        <authorList>
            <consortium name="DOE Joint Genome Institute"/>
            <person name="Kuo A."/>
            <person name="Martino E."/>
            <person name="Perotto S."/>
            <person name="Kohler A."/>
            <person name="Nagy L.G."/>
            <person name="Floudas D."/>
            <person name="Copeland A."/>
            <person name="Barry K.W."/>
            <person name="Cichocki N."/>
            <person name="Veneault-Fourrey C."/>
            <person name="LaButti K."/>
            <person name="Lindquist E.A."/>
            <person name="Lipzen A."/>
            <person name="Lundell T."/>
            <person name="Morin E."/>
            <person name="Murat C."/>
            <person name="Sun H."/>
            <person name="Tunlid A."/>
            <person name="Henrissat B."/>
            <person name="Grigoriev I.V."/>
            <person name="Hibbett D.S."/>
            <person name="Martin F."/>
            <person name="Nordberg H.P."/>
            <person name="Cantor M.N."/>
            <person name="Hua S.X."/>
        </authorList>
    </citation>
    <scope>NUCLEOTIDE SEQUENCE [LARGE SCALE GENOMIC DNA]</scope>
    <source>
        <strain evidence="6 7">Zn</strain>
    </source>
</reference>
<evidence type="ECO:0000313" key="7">
    <source>
        <dbReference type="Proteomes" id="UP000054321"/>
    </source>
</evidence>
<evidence type="ECO:0000256" key="3">
    <source>
        <dbReference type="ARBA" id="ARBA00022989"/>
    </source>
</evidence>
<keyword evidence="4 5" id="KW-0472">Membrane</keyword>
<dbReference type="Gene3D" id="1.20.1250.20">
    <property type="entry name" value="MFS general substrate transporter like domains"/>
    <property type="match status" value="1"/>
</dbReference>
<dbReference type="GO" id="GO:0016020">
    <property type="term" value="C:membrane"/>
    <property type="evidence" value="ECO:0007669"/>
    <property type="project" value="UniProtKB-SubCell"/>
</dbReference>
<dbReference type="GO" id="GO:0005351">
    <property type="term" value="F:carbohydrate:proton symporter activity"/>
    <property type="evidence" value="ECO:0007669"/>
    <property type="project" value="TreeGrafter"/>
</dbReference>
<dbReference type="AlphaFoldDB" id="A0A0C3HBV5"/>
<keyword evidence="2 5" id="KW-0812">Transmembrane</keyword>
<dbReference type="HOGENOM" id="CLU_850194_0_0_1"/>
<proteinExistence type="predicted"/>
<evidence type="ECO:0000256" key="1">
    <source>
        <dbReference type="ARBA" id="ARBA00004141"/>
    </source>
</evidence>
<evidence type="ECO:0000256" key="2">
    <source>
        <dbReference type="ARBA" id="ARBA00022692"/>
    </source>
</evidence>
<evidence type="ECO:0008006" key="8">
    <source>
        <dbReference type="Google" id="ProtNLM"/>
    </source>
</evidence>